<keyword evidence="1" id="KW-0472">Membrane</keyword>
<dbReference type="InterPro" id="IPR029044">
    <property type="entry name" value="Nucleotide-diphossugar_trans"/>
</dbReference>
<sequence>MGWLSDSVNYYGFGFCVMYACCCCLALIKLCSSMSYEPKKKCLNERGTCDPSKVTVIVKVTQKAGGNFSALVKNILRNGPMKVIVAHDSPMSKYKRKKCGEYPNVDIVEGKLGSLKISTEFVAIVEDTVELPENFLEVLIAPFQHNPEIEATTIDRAVTVDDYFDFHGVFGNMIYEQQRVLQKIGDKAYLPMKKVSCFRSKLLLSMSDFDWERPKRYLRIECQVGSPYIEESYLWKEKDALASETMWDTYHGVGFDIDMLCNNWRVDRNISEMTVYRIIATCFKFLMMSGAIGDIIFGSSHQFIPMIIFISVATVLEICPYLLKNPKYIYYVPMFIICQHALEAMRLYGFISYLSDKIVPVPVPRKDQPAAVVVASDTEKKDDLQFDRPRIKIN</sequence>
<gene>
    <name evidence="2" type="ORF">Hyperionvirus12_41</name>
</gene>
<keyword evidence="1" id="KW-0812">Transmembrane</keyword>
<evidence type="ECO:0000313" key="2">
    <source>
        <dbReference type="EMBL" id="AYV83844.1"/>
    </source>
</evidence>
<protein>
    <submittedName>
        <fullName evidence="2">Uncharacterized protein</fullName>
    </submittedName>
</protein>
<reference evidence="2" key="1">
    <citation type="submission" date="2018-10" db="EMBL/GenBank/DDBJ databases">
        <title>Hidden diversity of soil giant viruses.</title>
        <authorList>
            <person name="Schulz F."/>
            <person name="Alteio L."/>
            <person name="Goudeau D."/>
            <person name="Ryan E.M."/>
            <person name="Malmstrom R.R."/>
            <person name="Blanchard J."/>
            <person name="Woyke T."/>
        </authorList>
    </citation>
    <scope>NUCLEOTIDE SEQUENCE</scope>
    <source>
        <strain evidence="2">HYV1</strain>
    </source>
</reference>
<dbReference type="EMBL" id="MK072394">
    <property type="protein sequence ID" value="AYV83844.1"/>
    <property type="molecule type" value="Genomic_DNA"/>
</dbReference>
<proteinExistence type="predicted"/>
<feature type="transmembrane region" description="Helical" evidence="1">
    <location>
        <begin position="303"/>
        <end position="323"/>
    </location>
</feature>
<dbReference type="SUPFAM" id="SSF53448">
    <property type="entry name" value="Nucleotide-diphospho-sugar transferases"/>
    <property type="match status" value="1"/>
</dbReference>
<feature type="transmembrane region" description="Helical" evidence="1">
    <location>
        <begin position="275"/>
        <end position="297"/>
    </location>
</feature>
<accession>A0A3G5AB61</accession>
<organism evidence="2">
    <name type="scientific">Hyperionvirus sp</name>
    <dbReference type="NCBI Taxonomy" id="2487770"/>
    <lineage>
        <taxon>Viruses</taxon>
        <taxon>Varidnaviria</taxon>
        <taxon>Bamfordvirae</taxon>
        <taxon>Nucleocytoviricota</taxon>
        <taxon>Megaviricetes</taxon>
        <taxon>Imitervirales</taxon>
        <taxon>Mimiviridae</taxon>
        <taxon>Klosneuvirinae</taxon>
    </lineage>
</organism>
<feature type="transmembrane region" description="Helical" evidence="1">
    <location>
        <begin position="12"/>
        <end position="31"/>
    </location>
</feature>
<evidence type="ECO:0000256" key="1">
    <source>
        <dbReference type="SAM" id="Phobius"/>
    </source>
</evidence>
<name>A0A3G5AB61_9VIRU</name>
<keyword evidence="1" id="KW-1133">Transmembrane helix</keyword>